<name>N6TUW9_DENPD</name>
<reference evidence="8" key="1">
    <citation type="journal article" date="2013" name="Genome Biol.">
        <title>Draft genome of the mountain pine beetle, Dendroctonus ponderosae Hopkins, a major forest pest.</title>
        <authorList>
            <person name="Keeling C.I."/>
            <person name="Yuen M.M."/>
            <person name="Liao N.Y."/>
            <person name="Docking T.R."/>
            <person name="Chan S.K."/>
            <person name="Taylor G.A."/>
            <person name="Palmquist D.L."/>
            <person name="Jackman S.D."/>
            <person name="Nguyen A."/>
            <person name="Li M."/>
            <person name="Henderson H."/>
            <person name="Janes J.K."/>
            <person name="Zhao Y."/>
            <person name="Pandoh P."/>
            <person name="Moore R."/>
            <person name="Sperling F.A."/>
            <person name="Huber D.P."/>
            <person name="Birol I."/>
            <person name="Jones S.J."/>
            <person name="Bohlmann J."/>
        </authorList>
    </citation>
    <scope>NUCLEOTIDE SEQUENCE</scope>
</reference>
<feature type="non-terminal residue" evidence="8">
    <location>
        <position position="1"/>
    </location>
</feature>
<evidence type="ECO:0000256" key="5">
    <source>
        <dbReference type="ARBA" id="ARBA00022801"/>
    </source>
</evidence>
<gene>
    <name evidence="8" type="ORF">YQE_10330</name>
</gene>
<dbReference type="OMA" id="RRINIWN"/>
<dbReference type="Pfam" id="PF00328">
    <property type="entry name" value="His_Phos_2"/>
    <property type="match status" value="2"/>
</dbReference>
<keyword evidence="6" id="KW-1015">Disulfide bond</keyword>
<accession>N6TUW9</accession>
<dbReference type="EC" id="3.1.3.2" evidence="3"/>
<feature type="non-terminal residue" evidence="8">
    <location>
        <position position="618"/>
    </location>
</feature>
<evidence type="ECO:0000256" key="4">
    <source>
        <dbReference type="ARBA" id="ARBA00022729"/>
    </source>
</evidence>
<dbReference type="InterPro" id="IPR000560">
    <property type="entry name" value="His_Pase_clade-2"/>
</dbReference>
<dbReference type="OrthoDB" id="10257284at2759"/>
<dbReference type="GO" id="GO:0003993">
    <property type="term" value="F:acid phosphatase activity"/>
    <property type="evidence" value="ECO:0007669"/>
    <property type="project" value="UniProtKB-EC"/>
</dbReference>
<dbReference type="CDD" id="cd07061">
    <property type="entry name" value="HP_HAP_like"/>
    <property type="match status" value="2"/>
</dbReference>
<dbReference type="InterPro" id="IPR029033">
    <property type="entry name" value="His_PPase_superfam"/>
</dbReference>
<dbReference type="InterPro" id="IPR050645">
    <property type="entry name" value="Histidine_acid_phosphatase"/>
</dbReference>
<evidence type="ECO:0000256" key="6">
    <source>
        <dbReference type="ARBA" id="ARBA00023157"/>
    </source>
</evidence>
<keyword evidence="7" id="KW-0325">Glycoprotein</keyword>
<dbReference type="PANTHER" id="PTHR11567">
    <property type="entry name" value="ACID PHOSPHATASE-RELATED"/>
    <property type="match status" value="1"/>
</dbReference>
<comment type="catalytic activity">
    <reaction evidence="1">
        <text>a phosphate monoester + H2O = an alcohol + phosphate</text>
        <dbReference type="Rhea" id="RHEA:15017"/>
        <dbReference type="ChEBI" id="CHEBI:15377"/>
        <dbReference type="ChEBI" id="CHEBI:30879"/>
        <dbReference type="ChEBI" id="CHEBI:43474"/>
        <dbReference type="ChEBI" id="CHEBI:67140"/>
        <dbReference type="EC" id="3.1.3.2"/>
    </reaction>
</comment>
<evidence type="ECO:0000256" key="1">
    <source>
        <dbReference type="ARBA" id="ARBA00000032"/>
    </source>
</evidence>
<dbReference type="SUPFAM" id="SSF53254">
    <property type="entry name" value="Phosphoglycerate mutase-like"/>
    <property type="match status" value="2"/>
</dbReference>
<dbReference type="HOGENOM" id="CLU_442544_0_0_1"/>
<dbReference type="InterPro" id="IPR033379">
    <property type="entry name" value="Acid_Pase_AS"/>
</dbReference>
<sequence length="618" mass="71540">MKALIITAVIDLLLGLSNGFPRRAVYENESSLVLVHVIYRHGDRNPDETSLYPTNPYYAESNYYPYGYGQLTNEGKLREYEIGTKLRQRYNTFLGRVWNTSVLEVRSTDYNRTKMSAELMAAGLWPPSCINLWNPILSWQPIPYYYEKAQNDKELSPWNACNNFNNLVDEFVETPEIARYMADRYNETMQILSERTGLEITLLKAFLLYFGFAIQEELGLPLEDWVSSIYPEPLHSLTIDFYYIQTNTTILKKIISGYLLKKILSDTEIQIDGANPQGRKMFLYSGHETNIAALLLSLDVYKLADVPGYGSFILVEVHKIDEVHGIKIFRHGDRNPGKSQLYPSNAYYDEMHYYPYGYGQLTNNGKIRVYELGEIIRKRYNNFLGSQWNMNVLDIRSTDYNRTKMSAQLMTAGLWPPRRINIWNPVFRWQPIPYNYERAENDELLSPWLACSTVNTLISALLESTELGNYMSERYNETLHILSENTGLEMSYLQAFRLYLGFSIQDELNMPLEEWTSSVYPEPLHSFVIDYYHIRTNTTELKKIISGYLIKQIIENTENQINGTLTPNGRKMFIYSGHEANIATLLLSLQATKVVDVPPYGSFIIIETHKIDAVYGIK</sequence>
<evidence type="ECO:0000256" key="7">
    <source>
        <dbReference type="ARBA" id="ARBA00023180"/>
    </source>
</evidence>
<dbReference type="Gene3D" id="3.40.50.1240">
    <property type="entry name" value="Phosphoglycerate mutase-like"/>
    <property type="match status" value="2"/>
</dbReference>
<evidence type="ECO:0000256" key="2">
    <source>
        <dbReference type="ARBA" id="ARBA00005375"/>
    </source>
</evidence>
<comment type="similarity">
    <text evidence="2">Belongs to the histidine acid phosphatase family.</text>
</comment>
<dbReference type="EMBL" id="KB741189">
    <property type="protein sequence ID" value="ENN73060.1"/>
    <property type="molecule type" value="Genomic_DNA"/>
</dbReference>
<dbReference type="PROSITE" id="PS00616">
    <property type="entry name" value="HIS_ACID_PHOSPHAT_1"/>
    <property type="match status" value="1"/>
</dbReference>
<proteinExistence type="inferred from homology"/>
<dbReference type="AlphaFoldDB" id="N6TUW9"/>
<protein>
    <recommendedName>
        <fullName evidence="3">acid phosphatase</fullName>
        <ecNumber evidence="3">3.1.3.2</ecNumber>
    </recommendedName>
</protein>
<organism evidence="8">
    <name type="scientific">Dendroctonus ponderosae</name>
    <name type="common">Mountain pine beetle</name>
    <dbReference type="NCBI Taxonomy" id="77166"/>
    <lineage>
        <taxon>Eukaryota</taxon>
        <taxon>Metazoa</taxon>
        <taxon>Ecdysozoa</taxon>
        <taxon>Arthropoda</taxon>
        <taxon>Hexapoda</taxon>
        <taxon>Insecta</taxon>
        <taxon>Pterygota</taxon>
        <taxon>Neoptera</taxon>
        <taxon>Endopterygota</taxon>
        <taxon>Coleoptera</taxon>
        <taxon>Polyphaga</taxon>
        <taxon>Cucujiformia</taxon>
        <taxon>Curculionidae</taxon>
        <taxon>Scolytinae</taxon>
        <taxon>Dendroctonus</taxon>
    </lineage>
</organism>
<dbReference type="PANTHER" id="PTHR11567:SF211">
    <property type="entry name" value="PROSTATIC ACID PHOSPHATASE"/>
    <property type="match status" value="1"/>
</dbReference>
<evidence type="ECO:0000256" key="3">
    <source>
        <dbReference type="ARBA" id="ARBA00012646"/>
    </source>
</evidence>
<evidence type="ECO:0000313" key="8">
    <source>
        <dbReference type="EMBL" id="ENN73060.1"/>
    </source>
</evidence>
<keyword evidence="4" id="KW-0732">Signal</keyword>
<keyword evidence="5" id="KW-0378">Hydrolase</keyword>